<dbReference type="AlphaFoldDB" id="A0AAW1U760"/>
<proteinExistence type="predicted"/>
<keyword evidence="2" id="KW-1185">Reference proteome</keyword>
<accession>A0AAW1U760</accession>
<gene>
    <name evidence="1" type="ORF">WA026_012799</name>
</gene>
<protein>
    <submittedName>
        <fullName evidence="1">Uncharacterized protein</fullName>
    </submittedName>
</protein>
<feature type="non-terminal residue" evidence="1">
    <location>
        <position position="55"/>
    </location>
</feature>
<reference evidence="1 2" key="1">
    <citation type="submission" date="2023-03" db="EMBL/GenBank/DDBJ databases">
        <title>Genome insight into feeding habits of ladybird beetles.</title>
        <authorList>
            <person name="Li H.-S."/>
            <person name="Huang Y.-H."/>
            <person name="Pang H."/>
        </authorList>
    </citation>
    <scope>NUCLEOTIDE SEQUENCE [LARGE SCALE GENOMIC DNA]</scope>
    <source>
        <strain evidence="1">SYSU_2023b</strain>
        <tissue evidence="1">Whole body</tissue>
    </source>
</reference>
<comment type="caution">
    <text evidence="1">The sequence shown here is derived from an EMBL/GenBank/DDBJ whole genome shotgun (WGS) entry which is preliminary data.</text>
</comment>
<dbReference type="Proteomes" id="UP001431783">
    <property type="component" value="Unassembled WGS sequence"/>
</dbReference>
<dbReference type="EMBL" id="JARQZJ010000036">
    <property type="protein sequence ID" value="KAK9876487.1"/>
    <property type="molecule type" value="Genomic_DNA"/>
</dbReference>
<evidence type="ECO:0000313" key="2">
    <source>
        <dbReference type="Proteomes" id="UP001431783"/>
    </source>
</evidence>
<feature type="non-terminal residue" evidence="1">
    <location>
        <position position="1"/>
    </location>
</feature>
<name>A0AAW1U760_9CUCU</name>
<evidence type="ECO:0000313" key="1">
    <source>
        <dbReference type="EMBL" id="KAK9876487.1"/>
    </source>
</evidence>
<organism evidence="1 2">
    <name type="scientific">Henosepilachna vigintioctopunctata</name>
    <dbReference type="NCBI Taxonomy" id="420089"/>
    <lineage>
        <taxon>Eukaryota</taxon>
        <taxon>Metazoa</taxon>
        <taxon>Ecdysozoa</taxon>
        <taxon>Arthropoda</taxon>
        <taxon>Hexapoda</taxon>
        <taxon>Insecta</taxon>
        <taxon>Pterygota</taxon>
        <taxon>Neoptera</taxon>
        <taxon>Endopterygota</taxon>
        <taxon>Coleoptera</taxon>
        <taxon>Polyphaga</taxon>
        <taxon>Cucujiformia</taxon>
        <taxon>Coccinelloidea</taxon>
        <taxon>Coccinellidae</taxon>
        <taxon>Epilachninae</taxon>
        <taxon>Epilachnini</taxon>
        <taxon>Henosepilachna</taxon>
    </lineage>
</organism>
<sequence length="55" mass="6716">TFKNKQCQKGRGKIYQIRNPKLNQMHTKILVKGQLLETKIMLWKRLKRLYRNISM</sequence>